<dbReference type="InterPro" id="IPR000182">
    <property type="entry name" value="GNAT_dom"/>
</dbReference>
<comment type="caution">
    <text evidence="5">The sequence shown here is derived from an EMBL/GenBank/DDBJ whole genome shotgun (WGS) entry which is preliminary data.</text>
</comment>
<dbReference type="EMBL" id="AXCW01000215">
    <property type="protein sequence ID" value="EYR62560.1"/>
    <property type="molecule type" value="Genomic_DNA"/>
</dbReference>
<feature type="compositionally biased region" description="Basic and acidic residues" evidence="3">
    <location>
        <begin position="172"/>
        <end position="181"/>
    </location>
</feature>
<evidence type="ECO:0000313" key="5">
    <source>
        <dbReference type="EMBL" id="EYR62560.1"/>
    </source>
</evidence>
<dbReference type="Pfam" id="PF00583">
    <property type="entry name" value="Acetyltransf_1"/>
    <property type="match status" value="1"/>
</dbReference>
<reference evidence="5 6" key="1">
    <citation type="submission" date="2014-01" db="EMBL/GenBank/DDBJ databases">
        <title>Actinotalea ferrariae CF5-4.</title>
        <authorList>
            <person name="Chen F."/>
            <person name="Li Y."/>
            <person name="Wang G."/>
        </authorList>
    </citation>
    <scope>NUCLEOTIDE SEQUENCE [LARGE SCALE GENOMIC DNA]</scope>
    <source>
        <strain evidence="5 6">CF5-4</strain>
    </source>
</reference>
<feature type="domain" description="N-acetyltransferase" evidence="4">
    <location>
        <begin position="10"/>
        <end position="171"/>
    </location>
</feature>
<dbReference type="RefSeq" id="WP_034227674.1">
    <property type="nucleotide sequence ID" value="NZ_AXCW01000215.1"/>
</dbReference>
<name>A0A021VR95_9CELL</name>
<evidence type="ECO:0000256" key="3">
    <source>
        <dbReference type="SAM" id="MobiDB-lite"/>
    </source>
</evidence>
<organism evidence="5 6">
    <name type="scientific">Actinotalea ferrariae CF5-4</name>
    <dbReference type="NCBI Taxonomy" id="948458"/>
    <lineage>
        <taxon>Bacteria</taxon>
        <taxon>Bacillati</taxon>
        <taxon>Actinomycetota</taxon>
        <taxon>Actinomycetes</taxon>
        <taxon>Micrococcales</taxon>
        <taxon>Cellulomonadaceae</taxon>
        <taxon>Actinotalea</taxon>
    </lineage>
</organism>
<dbReference type="InterPro" id="IPR016181">
    <property type="entry name" value="Acyl_CoA_acyltransferase"/>
</dbReference>
<dbReference type="AlphaFoldDB" id="A0A021VR95"/>
<evidence type="ECO:0000313" key="6">
    <source>
        <dbReference type="Proteomes" id="UP000019753"/>
    </source>
</evidence>
<dbReference type="CDD" id="cd04301">
    <property type="entry name" value="NAT_SF"/>
    <property type="match status" value="1"/>
</dbReference>
<evidence type="ECO:0000256" key="2">
    <source>
        <dbReference type="ARBA" id="ARBA00023315"/>
    </source>
</evidence>
<keyword evidence="1 5" id="KW-0808">Transferase</keyword>
<dbReference type="PROSITE" id="PS51186">
    <property type="entry name" value="GNAT"/>
    <property type="match status" value="1"/>
</dbReference>
<evidence type="ECO:0000259" key="4">
    <source>
        <dbReference type="PROSITE" id="PS51186"/>
    </source>
</evidence>
<dbReference type="SUPFAM" id="SSF55729">
    <property type="entry name" value="Acyl-CoA N-acyltransferases (Nat)"/>
    <property type="match status" value="1"/>
</dbReference>
<dbReference type="PANTHER" id="PTHR43877">
    <property type="entry name" value="AMINOALKYLPHOSPHONATE N-ACETYLTRANSFERASE-RELATED-RELATED"/>
    <property type="match status" value="1"/>
</dbReference>
<gene>
    <name evidence="5" type="ORF">N866_07450</name>
</gene>
<protein>
    <submittedName>
        <fullName evidence="5">GNAT family acetyltransferase</fullName>
    </submittedName>
</protein>
<dbReference type="Proteomes" id="UP000019753">
    <property type="component" value="Unassembled WGS sequence"/>
</dbReference>
<keyword evidence="2" id="KW-0012">Acyltransferase</keyword>
<evidence type="ECO:0000256" key="1">
    <source>
        <dbReference type="ARBA" id="ARBA00022679"/>
    </source>
</evidence>
<dbReference type="InterPro" id="IPR050832">
    <property type="entry name" value="Bact_Acetyltransf"/>
</dbReference>
<sequence length="181" mass="18979">MALFRETADVSVRPATPGDEAAIARTQLRAWRSSHAEVLGADVLDRLDAVAVQEQWAQAVSAPPSSAHRVLVACDGPRVVGFVASAPVEDGVELVALEVDPDHQRGGHGSRLLAACVDLARETGAGHVRTWVLEGDVAREQFLGAAGLGPDGSRRELASDGPDVDGAGPRSVAEHRWSAEI</sequence>
<dbReference type="Gene3D" id="3.40.630.30">
    <property type="match status" value="1"/>
</dbReference>
<accession>A0A021VR95</accession>
<proteinExistence type="predicted"/>
<feature type="region of interest" description="Disordered" evidence="3">
    <location>
        <begin position="149"/>
        <end position="181"/>
    </location>
</feature>
<dbReference type="GO" id="GO:0016747">
    <property type="term" value="F:acyltransferase activity, transferring groups other than amino-acyl groups"/>
    <property type="evidence" value="ECO:0007669"/>
    <property type="project" value="InterPro"/>
</dbReference>
<dbReference type="OrthoDB" id="5243635at2"/>
<keyword evidence="6" id="KW-1185">Reference proteome</keyword>
<dbReference type="PANTHER" id="PTHR43877:SF1">
    <property type="entry name" value="ACETYLTRANSFERASE"/>
    <property type="match status" value="1"/>
</dbReference>